<keyword evidence="4" id="KW-0677">Repeat</keyword>
<feature type="binding site" evidence="8">
    <location>
        <position position="76"/>
    </location>
    <ligand>
        <name>[4Fe-4S] cluster</name>
        <dbReference type="ChEBI" id="CHEBI:49883"/>
        <label>1</label>
    </ligand>
</feature>
<feature type="domain" description="4Fe-4S ferredoxin-type" evidence="9">
    <location>
        <begin position="104"/>
        <end position="133"/>
    </location>
</feature>
<feature type="binding site" evidence="8">
    <location>
        <position position="83"/>
    </location>
    <ligand>
        <name>[4Fe-4S] cluster</name>
        <dbReference type="ChEBI" id="CHEBI:49883"/>
        <label>2</label>
    </ligand>
</feature>
<comment type="subcellular location">
    <subcellularLocation>
        <location evidence="8">Cell membrane</location>
        <topology evidence="8">Peripheral membrane protein</topology>
    </subcellularLocation>
</comment>
<evidence type="ECO:0000256" key="6">
    <source>
        <dbReference type="ARBA" id="ARBA00023004"/>
    </source>
</evidence>
<dbReference type="GO" id="GO:0005886">
    <property type="term" value="C:plasma membrane"/>
    <property type="evidence" value="ECO:0007669"/>
    <property type="project" value="UniProtKB-SubCell"/>
</dbReference>
<comment type="similarity">
    <text evidence="1 8">Belongs to the complex I 23 kDa subunit family.</text>
</comment>
<comment type="cofactor">
    <cofactor evidence="8">
        <name>[4Fe-4S] cluster</name>
        <dbReference type="ChEBI" id="CHEBI:49883"/>
    </cofactor>
    <text evidence="8">Binds 2 [4Fe-4S] clusters per subunit.</text>
</comment>
<comment type="function">
    <text evidence="8">NDH-1 shuttles electrons from NADH, via FMN and iron-sulfur (Fe-S) centers, to quinones in the respiratory chain. The immediate electron acceptor for the enzyme in this species is believed to be menaquinone. Couples the redox reaction to proton translocation (for every two electrons transferred, four hydrogen ions are translocated across the cytoplasmic membrane), and thus conserves the redox energy in a proton gradient.</text>
</comment>
<dbReference type="PROSITE" id="PS51379">
    <property type="entry name" value="4FE4S_FER_2"/>
    <property type="match status" value="2"/>
</dbReference>
<evidence type="ECO:0000256" key="8">
    <source>
        <dbReference type="HAMAP-Rule" id="MF_01351"/>
    </source>
</evidence>
<feature type="binding site" evidence="8">
    <location>
        <position position="119"/>
    </location>
    <ligand>
        <name>[4Fe-4S] cluster</name>
        <dbReference type="ChEBI" id="CHEBI:49883"/>
        <label>2</label>
    </ligand>
</feature>
<proteinExistence type="inferred from homology"/>
<evidence type="ECO:0000256" key="3">
    <source>
        <dbReference type="ARBA" id="ARBA00022723"/>
    </source>
</evidence>
<keyword evidence="5 8" id="KW-1278">Translocase</keyword>
<dbReference type="HAMAP" id="MF_01351">
    <property type="entry name" value="NDH1_NuoI"/>
    <property type="match status" value="1"/>
</dbReference>
<organism evidence="10">
    <name type="scientific">Rhodothermus marinus</name>
    <name type="common">Rhodothermus obamensis</name>
    <dbReference type="NCBI Taxonomy" id="29549"/>
    <lineage>
        <taxon>Bacteria</taxon>
        <taxon>Pseudomonadati</taxon>
        <taxon>Rhodothermota</taxon>
        <taxon>Rhodothermia</taxon>
        <taxon>Rhodothermales</taxon>
        <taxon>Rhodothermaceae</taxon>
        <taxon>Rhodothermus</taxon>
    </lineage>
</organism>
<keyword evidence="8" id="KW-0520">NAD</keyword>
<dbReference type="Gene3D" id="3.30.70.3270">
    <property type="match status" value="1"/>
</dbReference>
<keyword evidence="8" id="KW-0472">Membrane</keyword>
<dbReference type="NCBIfam" id="TIGR01971">
    <property type="entry name" value="NuoI"/>
    <property type="match status" value="1"/>
</dbReference>
<sequence>MPGKPANLASPNERKLSFWERLYLPTVLGGLSFTWRKMRAPLYTLQYPEEQWYPPDSYRGRPVLVEENGRPRCVACGLCARACPPLAISMQAKEVEDPKEREPAWFEINMLRCIYCGYCEEVCPEEAIVMSKEYDLTFQSREEAIFGLEKLLVPAERLKDRLEWLRHYKNPPYGQSWEFRKENNLHSLKDRPFLKWLLEQKGMEALRSTHLRPEAPVAAQMSWGGVRAEG</sequence>
<feature type="domain" description="4Fe-4S ferredoxin-type" evidence="9">
    <location>
        <begin position="60"/>
        <end position="93"/>
    </location>
</feature>
<evidence type="ECO:0000259" key="9">
    <source>
        <dbReference type="PROSITE" id="PS51379"/>
    </source>
</evidence>
<feature type="binding site" evidence="8">
    <location>
        <position position="116"/>
    </location>
    <ligand>
        <name>[4Fe-4S] cluster</name>
        <dbReference type="ChEBI" id="CHEBI:49883"/>
        <label>2</label>
    </ligand>
</feature>
<evidence type="ECO:0000256" key="4">
    <source>
        <dbReference type="ARBA" id="ARBA00022737"/>
    </source>
</evidence>
<dbReference type="GO" id="GO:0009060">
    <property type="term" value="P:aerobic respiration"/>
    <property type="evidence" value="ECO:0007669"/>
    <property type="project" value="TreeGrafter"/>
</dbReference>
<evidence type="ECO:0000256" key="1">
    <source>
        <dbReference type="ARBA" id="ARBA00010277"/>
    </source>
</evidence>
<name>A0A7V2B1U3_RHOMR</name>
<feature type="binding site" evidence="8">
    <location>
        <position position="73"/>
    </location>
    <ligand>
        <name>[4Fe-4S] cluster</name>
        <dbReference type="ChEBI" id="CHEBI:49883"/>
        <label>1</label>
    </ligand>
</feature>
<keyword evidence="2 8" id="KW-0004">4Fe-4S</keyword>
<dbReference type="GO" id="GO:0005506">
    <property type="term" value="F:iron ion binding"/>
    <property type="evidence" value="ECO:0007669"/>
    <property type="project" value="UniProtKB-UniRule"/>
</dbReference>
<gene>
    <name evidence="8" type="primary">nuoI</name>
    <name evidence="10" type="ORF">ENO59_09440</name>
</gene>
<dbReference type="GO" id="GO:0050136">
    <property type="term" value="F:NADH dehydrogenase (quinone) (non-electrogenic) activity"/>
    <property type="evidence" value="ECO:0007669"/>
    <property type="project" value="UniProtKB-UniRule"/>
</dbReference>
<dbReference type="SUPFAM" id="SSF54862">
    <property type="entry name" value="4Fe-4S ferredoxins"/>
    <property type="match status" value="1"/>
</dbReference>
<comment type="catalytic activity">
    <reaction evidence="8">
        <text>a quinone + NADH + 5 H(+)(in) = a quinol + NAD(+) + 4 H(+)(out)</text>
        <dbReference type="Rhea" id="RHEA:57888"/>
        <dbReference type="ChEBI" id="CHEBI:15378"/>
        <dbReference type="ChEBI" id="CHEBI:24646"/>
        <dbReference type="ChEBI" id="CHEBI:57540"/>
        <dbReference type="ChEBI" id="CHEBI:57945"/>
        <dbReference type="ChEBI" id="CHEBI:132124"/>
    </reaction>
</comment>
<reference evidence="10" key="1">
    <citation type="journal article" date="2020" name="mSystems">
        <title>Genome- and Community-Level Interaction Insights into Carbon Utilization and Element Cycling Functions of Hydrothermarchaeota in Hydrothermal Sediment.</title>
        <authorList>
            <person name="Zhou Z."/>
            <person name="Liu Y."/>
            <person name="Xu W."/>
            <person name="Pan J."/>
            <person name="Luo Z.H."/>
            <person name="Li M."/>
        </authorList>
    </citation>
    <scope>NUCLEOTIDE SEQUENCE [LARGE SCALE GENOMIC DNA]</scope>
    <source>
        <strain evidence="10">SpSt-143</strain>
    </source>
</reference>
<dbReference type="GO" id="GO:0048038">
    <property type="term" value="F:quinone binding"/>
    <property type="evidence" value="ECO:0007669"/>
    <property type="project" value="UniProtKB-KW"/>
</dbReference>
<keyword evidence="7 8" id="KW-0411">Iron-sulfur</keyword>
<evidence type="ECO:0000256" key="2">
    <source>
        <dbReference type="ARBA" id="ARBA00022485"/>
    </source>
</evidence>
<keyword evidence="8" id="KW-1003">Cell membrane</keyword>
<keyword evidence="3 8" id="KW-0479">Metal-binding</keyword>
<dbReference type="GO" id="GO:0051539">
    <property type="term" value="F:4 iron, 4 sulfur cluster binding"/>
    <property type="evidence" value="ECO:0007669"/>
    <property type="project" value="UniProtKB-KW"/>
</dbReference>
<dbReference type="PROSITE" id="PS00198">
    <property type="entry name" value="4FE4S_FER_1"/>
    <property type="match status" value="1"/>
</dbReference>
<evidence type="ECO:0000313" key="10">
    <source>
        <dbReference type="EMBL" id="HER96720.1"/>
    </source>
</evidence>
<dbReference type="PANTHER" id="PTHR10849">
    <property type="entry name" value="NADH DEHYDROGENASE UBIQUINONE IRON-SULFUR PROTEIN 8, MITOCHONDRIAL"/>
    <property type="match status" value="1"/>
</dbReference>
<dbReference type="InterPro" id="IPR010226">
    <property type="entry name" value="NADH_quinone_OxRdtase_chainI"/>
</dbReference>
<evidence type="ECO:0000256" key="7">
    <source>
        <dbReference type="ARBA" id="ARBA00023014"/>
    </source>
</evidence>
<dbReference type="InterPro" id="IPR017900">
    <property type="entry name" value="4Fe4S_Fe_S_CS"/>
</dbReference>
<protein>
    <recommendedName>
        <fullName evidence="8">NADH-quinone oxidoreductase subunit I</fullName>
        <ecNumber evidence="8">7.1.1.-</ecNumber>
    </recommendedName>
    <alternativeName>
        <fullName evidence="8">NADH dehydrogenase I subunit I</fullName>
    </alternativeName>
    <alternativeName>
        <fullName evidence="8">NDH-1 subunit I</fullName>
    </alternativeName>
</protein>
<keyword evidence="8" id="KW-0874">Quinone</keyword>
<comment type="caution">
    <text evidence="10">The sequence shown here is derived from an EMBL/GenBank/DDBJ whole genome shotgun (WGS) entry which is preliminary data.</text>
</comment>
<evidence type="ECO:0000256" key="5">
    <source>
        <dbReference type="ARBA" id="ARBA00022967"/>
    </source>
</evidence>
<comment type="subunit">
    <text evidence="8">NDH-1 is composed of 14 different subunits. Subunits NuoA, H, J, K, L, M, N constitute the membrane sector of the complex.</text>
</comment>
<dbReference type="EC" id="7.1.1.-" evidence="8"/>
<feature type="binding site" evidence="8">
    <location>
        <position position="123"/>
    </location>
    <ligand>
        <name>[4Fe-4S] cluster</name>
        <dbReference type="ChEBI" id="CHEBI:49883"/>
        <label>1</label>
    </ligand>
</feature>
<accession>A0A7V2B1U3</accession>
<dbReference type="EMBL" id="DSGB01000006">
    <property type="protein sequence ID" value="HER96720.1"/>
    <property type="molecule type" value="Genomic_DNA"/>
</dbReference>
<keyword evidence="6 8" id="KW-0408">Iron</keyword>
<dbReference type="Pfam" id="PF12838">
    <property type="entry name" value="Fer4_7"/>
    <property type="match status" value="1"/>
</dbReference>
<dbReference type="AlphaFoldDB" id="A0A7V2B1U3"/>
<feature type="binding site" evidence="8">
    <location>
        <position position="113"/>
    </location>
    <ligand>
        <name>[4Fe-4S] cluster</name>
        <dbReference type="ChEBI" id="CHEBI:49883"/>
        <label>2</label>
    </ligand>
</feature>
<dbReference type="PANTHER" id="PTHR10849:SF20">
    <property type="entry name" value="NADH DEHYDROGENASE [UBIQUINONE] IRON-SULFUR PROTEIN 8, MITOCHONDRIAL"/>
    <property type="match status" value="1"/>
</dbReference>
<feature type="binding site" evidence="8">
    <location>
        <position position="79"/>
    </location>
    <ligand>
        <name>[4Fe-4S] cluster</name>
        <dbReference type="ChEBI" id="CHEBI:49883"/>
        <label>1</label>
    </ligand>
</feature>
<dbReference type="InterPro" id="IPR017896">
    <property type="entry name" value="4Fe4S_Fe-S-bd"/>
</dbReference>